<sequence length="158" mass="18221">MEKLLCFNMKILSWNIRGDFKEVAWDHLDILLKDHKPDIVLLVETHLNEDNSKRCTRKFGKDWAGEFVASEGRSGGIILVWKTNHLDAKILFSYNQETTTVWTGEDKKGGIPFKWGQSLRDFKELQSTAGLVDIRFKPELVKAWGKSFKLGKKKHQSS</sequence>
<dbReference type="Proteomes" id="UP001327560">
    <property type="component" value="Chromosome 7"/>
</dbReference>
<protein>
    <recommendedName>
        <fullName evidence="3">Endonuclease/exonuclease/phosphatase domain-containing protein</fullName>
    </recommendedName>
</protein>
<name>A0AAQ3KV66_9LILI</name>
<evidence type="ECO:0000313" key="2">
    <source>
        <dbReference type="Proteomes" id="UP001327560"/>
    </source>
</evidence>
<evidence type="ECO:0000313" key="1">
    <source>
        <dbReference type="EMBL" id="WOL15095.1"/>
    </source>
</evidence>
<keyword evidence="2" id="KW-1185">Reference proteome</keyword>
<dbReference type="Gene3D" id="3.60.10.10">
    <property type="entry name" value="Endonuclease/exonuclease/phosphatase"/>
    <property type="match status" value="1"/>
</dbReference>
<dbReference type="PANTHER" id="PTHR35218:SF7">
    <property type="entry name" value="ENDONUCLEASE_EXONUCLEASE_PHOSPHATASE"/>
    <property type="match status" value="1"/>
</dbReference>
<dbReference type="SUPFAM" id="SSF56219">
    <property type="entry name" value="DNase I-like"/>
    <property type="match status" value="1"/>
</dbReference>
<organism evidence="1 2">
    <name type="scientific">Canna indica</name>
    <name type="common">Indian-shot</name>
    <dbReference type="NCBI Taxonomy" id="4628"/>
    <lineage>
        <taxon>Eukaryota</taxon>
        <taxon>Viridiplantae</taxon>
        <taxon>Streptophyta</taxon>
        <taxon>Embryophyta</taxon>
        <taxon>Tracheophyta</taxon>
        <taxon>Spermatophyta</taxon>
        <taxon>Magnoliopsida</taxon>
        <taxon>Liliopsida</taxon>
        <taxon>Zingiberales</taxon>
        <taxon>Cannaceae</taxon>
        <taxon>Canna</taxon>
    </lineage>
</organism>
<dbReference type="AlphaFoldDB" id="A0AAQ3KV66"/>
<dbReference type="EMBL" id="CP136896">
    <property type="protein sequence ID" value="WOL15095.1"/>
    <property type="molecule type" value="Genomic_DNA"/>
</dbReference>
<accession>A0AAQ3KV66</accession>
<gene>
    <name evidence="1" type="ORF">Cni_G23876</name>
</gene>
<reference evidence="1 2" key="1">
    <citation type="submission" date="2023-10" db="EMBL/GenBank/DDBJ databases">
        <title>Chromosome-scale genome assembly provides insights into flower coloration mechanisms of Canna indica.</title>
        <authorList>
            <person name="Li C."/>
        </authorList>
    </citation>
    <scope>NUCLEOTIDE SEQUENCE [LARGE SCALE GENOMIC DNA]</scope>
    <source>
        <tissue evidence="1">Flower</tissue>
    </source>
</reference>
<dbReference type="InterPro" id="IPR036691">
    <property type="entry name" value="Endo/exonu/phosph_ase_sf"/>
</dbReference>
<evidence type="ECO:0008006" key="3">
    <source>
        <dbReference type="Google" id="ProtNLM"/>
    </source>
</evidence>
<dbReference type="PANTHER" id="PTHR35218">
    <property type="entry name" value="RNASE H DOMAIN-CONTAINING PROTEIN"/>
    <property type="match status" value="1"/>
</dbReference>
<proteinExistence type="predicted"/>